<evidence type="ECO:0000313" key="2">
    <source>
        <dbReference type="Proteomes" id="UP000821845"/>
    </source>
</evidence>
<comment type="caution">
    <text evidence="1">The sequence shown here is derived from an EMBL/GenBank/DDBJ whole genome shotgun (WGS) entry which is preliminary data.</text>
</comment>
<evidence type="ECO:0000313" key="1">
    <source>
        <dbReference type="EMBL" id="KAH6944739.1"/>
    </source>
</evidence>
<sequence length="91" mass="10531">MRWRTSSSKSNGEIRIRKAQAQIDQLTVDLAVKHATLKWVENDALVQERQTKDLGAKLEDGEEQLDEAKQEKQAAMRTIWMFAERFEEAVV</sequence>
<gene>
    <name evidence="1" type="ORF">HPB50_004748</name>
</gene>
<accession>A0ACB7TIS1</accession>
<keyword evidence="2" id="KW-1185">Reference proteome</keyword>
<name>A0ACB7TIS1_HYAAI</name>
<organism evidence="1 2">
    <name type="scientific">Hyalomma asiaticum</name>
    <name type="common">Tick</name>
    <dbReference type="NCBI Taxonomy" id="266040"/>
    <lineage>
        <taxon>Eukaryota</taxon>
        <taxon>Metazoa</taxon>
        <taxon>Ecdysozoa</taxon>
        <taxon>Arthropoda</taxon>
        <taxon>Chelicerata</taxon>
        <taxon>Arachnida</taxon>
        <taxon>Acari</taxon>
        <taxon>Parasitiformes</taxon>
        <taxon>Ixodida</taxon>
        <taxon>Ixodoidea</taxon>
        <taxon>Ixodidae</taxon>
        <taxon>Hyalomminae</taxon>
        <taxon>Hyalomma</taxon>
    </lineage>
</organism>
<dbReference type="Proteomes" id="UP000821845">
    <property type="component" value="Chromosome 1"/>
</dbReference>
<proteinExistence type="predicted"/>
<reference evidence="1" key="1">
    <citation type="submission" date="2020-05" db="EMBL/GenBank/DDBJ databases">
        <title>Large-scale comparative analyses of tick genomes elucidate their genetic diversity and vector capacities.</title>
        <authorList>
            <person name="Jia N."/>
            <person name="Wang J."/>
            <person name="Shi W."/>
            <person name="Du L."/>
            <person name="Sun Y."/>
            <person name="Zhan W."/>
            <person name="Jiang J."/>
            <person name="Wang Q."/>
            <person name="Zhang B."/>
            <person name="Ji P."/>
            <person name="Sakyi L.B."/>
            <person name="Cui X."/>
            <person name="Yuan T."/>
            <person name="Jiang B."/>
            <person name="Yang W."/>
            <person name="Lam T.T.-Y."/>
            <person name="Chang Q."/>
            <person name="Ding S."/>
            <person name="Wang X."/>
            <person name="Zhu J."/>
            <person name="Ruan X."/>
            <person name="Zhao L."/>
            <person name="Wei J."/>
            <person name="Que T."/>
            <person name="Du C."/>
            <person name="Cheng J."/>
            <person name="Dai P."/>
            <person name="Han X."/>
            <person name="Huang E."/>
            <person name="Gao Y."/>
            <person name="Liu J."/>
            <person name="Shao H."/>
            <person name="Ye R."/>
            <person name="Li L."/>
            <person name="Wei W."/>
            <person name="Wang X."/>
            <person name="Wang C."/>
            <person name="Yang T."/>
            <person name="Huo Q."/>
            <person name="Li W."/>
            <person name="Guo W."/>
            <person name="Chen H."/>
            <person name="Zhou L."/>
            <person name="Ni X."/>
            <person name="Tian J."/>
            <person name="Zhou Y."/>
            <person name="Sheng Y."/>
            <person name="Liu T."/>
            <person name="Pan Y."/>
            <person name="Xia L."/>
            <person name="Li J."/>
            <person name="Zhao F."/>
            <person name="Cao W."/>
        </authorList>
    </citation>
    <scope>NUCLEOTIDE SEQUENCE</scope>
    <source>
        <strain evidence="1">Hyas-2018</strain>
    </source>
</reference>
<protein>
    <submittedName>
        <fullName evidence="1">Uncharacterized protein</fullName>
    </submittedName>
</protein>
<dbReference type="EMBL" id="CM023481">
    <property type="protein sequence ID" value="KAH6944739.1"/>
    <property type="molecule type" value="Genomic_DNA"/>
</dbReference>